<dbReference type="Pfam" id="PF01061">
    <property type="entry name" value="ABC2_membrane"/>
    <property type="match status" value="1"/>
</dbReference>
<evidence type="ECO:0000259" key="6">
    <source>
        <dbReference type="PROSITE" id="PS51012"/>
    </source>
</evidence>
<reference evidence="7" key="1">
    <citation type="submission" date="2022-09" db="EMBL/GenBank/DDBJ databases">
        <title>Haloadaptaus new haloarchaeum isolated from saline soil.</title>
        <authorList>
            <person name="Duran-Viseras A."/>
            <person name="Sanchez-Porro C."/>
            <person name="Ventosa A."/>
        </authorList>
    </citation>
    <scope>NUCLEOTIDE SEQUENCE</scope>
    <source>
        <strain evidence="7">F3-133</strain>
    </source>
</reference>
<feature type="transmembrane region" description="Helical" evidence="5">
    <location>
        <begin position="130"/>
        <end position="157"/>
    </location>
</feature>
<dbReference type="PIRSF" id="PIRSF006648">
    <property type="entry name" value="DrrB"/>
    <property type="match status" value="1"/>
</dbReference>
<organism evidence="7 8">
    <name type="scientific">Halorutilus salinus</name>
    <dbReference type="NCBI Taxonomy" id="2487751"/>
    <lineage>
        <taxon>Archaea</taxon>
        <taxon>Methanobacteriati</taxon>
        <taxon>Methanobacteriota</taxon>
        <taxon>Stenosarchaea group</taxon>
        <taxon>Halobacteria</taxon>
        <taxon>Halorutilales</taxon>
        <taxon>Halorutilaceae</taxon>
        <taxon>Halorutilus</taxon>
    </lineage>
</organism>
<dbReference type="GO" id="GO:0140359">
    <property type="term" value="F:ABC-type transporter activity"/>
    <property type="evidence" value="ECO:0007669"/>
    <property type="project" value="InterPro"/>
</dbReference>
<keyword evidence="2 5" id="KW-0812">Transmembrane</keyword>
<comment type="subcellular location">
    <subcellularLocation>
        <location evidence="1">Membrane</location>
        <topology evidence="1">Multi-pass membrane protein</topology>
    </subcellularLocation>
</comment>
<feature type="transmembrane region" description="Helical" evidence="5">
    <location>
        <begin position="224"/>
        <end position="246"/>
    </location>
</feature>
<comment type="caution">
    <text evidence="7">The sequence shown here is derived from an EMBL/GenBank/DDBJ whole genome shotgun (WGS) entry which is preliminary data.</text>
</comment>
<gene>
    <name evidence="7" type="ORF">EGH25_05880</name>
</gene>
<dbReference type="InterPro" id="IPR047817">
    <property type="entry name" value="ABC2_TM_bact-type"/>
</dbReference>
<evidence type="ECO:0000313" key="8">
    <source>
        <dbReference type="Proteomes" id="UP001149411"/>
    </source>
</evidence>
<feature type="transmembrane region" description="Helical" evidence="5">
    <location>
        <begin position="21"/>
        <end position="49"/>
    </location>
</feature>
<feature type="transmembrane region" description="Helical" evidence="5">
    <location>
        <begin position="55"/>
        <end position="78"/>
    </location>
</feature>
<dbReference type="EMBL" id="RKLV01000005">
    <property type="protein sequence ID" value="MCX2818876.1"/>
    <property type="molecule type" value="Genomic_DNA"/>
</dbReference>
<proteinExistence type="predicted"/>
<dbReference type="PANTHER" id="PTHR43229">
    <property type="entry name" value="NODULATION PROTEIN J"/>
    <property type="match status" value="1"/>
</dbReference>
<dbReference type="InterPro" id="IPR051784">
    <property type="entry name" value="Nod_factor_ABC_transporter"/>
</dbReference>
<dbReference type="PANTHER" id="PTHR43229:SF6">
    <property type="entry name" value="ABC-TYPE MULTIDRUG TRANSPORT SYSTEM, PERMEASE COMPONENT"/>
    <property type="match status" value="1"/>
</dbReference>
<evidence type="ECO:0000313" key="7">
    <source>
        <dbReference type="EMBL" id="MCX2818876.1"/>
    </source>
</evidence>
<dbReference type="Proteomes" id="UP001149411">
    <property type="component" value="Unassembled WGS sequence"/>
</dbReference>
<sequence>MKPSRVRGEASAEWRSFLRKPAAVFFTFVFPAILVALFAVVVGAGSGFFEEPQGYYFAGYLGFVVLLTPLSRLSSTVARGRDRRRFEKLATTPLTRAEWLTAHVAVNGGLILAASGLIALLLVAVGGASLTLSLVSVVVTAASVLIASAGFCGLGALIGRAVSSQDGAIAVSNGVGFPMLFLADTFVAPDTLGVGAPVVELLPLTYFSRTVRGATFTGGSGAELVTSLALLTVFSAFLFAAGAYALPWHE</sequence>
<evidence type="ECO:0000256" key="1">
    <source>
        <dbReference type="ARBA" id="ARBA00004141"/>
    </source>
</evidence>
<name>A0A9Q4C4C2_9EURY</name>
<evidence type="ECO:0000256" key="5">
    <source>
        <dbReference type="SAM" id="Phobius"/>
    </source>
</evidence>
<keyword evidence="4 5" id="KW-0472">Membrane</keyword>
<dbReference type="GO" id="GO:0043190">
    <property type="term" value="C:ATP-binding cassette (ABC) transporter complex"/>
    <property type="evidence" value="ECO:0007669"/>
    <property type="project" value="InterPro"/>
</dbReference>
<accession>A0A9Q4C4C2</accession>
<dbReference type="PROSITE" id="PS51012">
    <property type="entry name" value="ABC_TM2"/>
    <property type="match status" value="1"/>
</dbReference>
<evidence type="ECO:0000256" key="2">
    <source>
        <dbReference type="ARBA" id="ARBA00022692"/>
    </source>
</evidence>
<feature type="transmembrane region" description="Helical" evidence="5">
    <location>
        <begin position="99"/>
        <end position="124"/>
    </location>
</feature>
<dbReference type="InterPro" id="IPR013525">
    <property type="entry name" value="ABC2_TM"/>
</dbReference>
<evidence type="ECO:0000256" key="3">
    <source>
        <dbReference type="ARBA" id="ARBA00022989"/>
    </source>
</evidence>
<keyword evidence="8" id="KW-1185">Reference proteome</keyword>
<protein>
    <submittedName>
        <fullName evidence="7">ABC transporter permease</fullName>
    </submittedName>
</protein>
<evidence type="ECO:0000256" key="4">
    <source>
        <dbReference type="ARBA" id="ARBA00023136"/>
    </source>
</evidence>
<dbReference type="AlphaFoldDB" id="A0A9Q4C4C2"/>
<feature type="domain" description="ABC transmembrane type-2" evidence="6">
    <location>
        <begin position="22"/>
        <end position="249"/>
    </location>
</feature>
<keyword evidence="3 5" id="KW-1133">Transmembrane helix</keyword>
<dbReference type="InterPro" id="IPR000412">
    <property type="entry name" value="ABC_2_transport"/>
</dbReference>
<dbReference type="RefSeq" id="WP_266086718.1">
    <property type="nucleotide sequence ID" value="NZ_RKLV01000005.1"/>
</dbReference>